<dbReference type="PANTHER" id="PTHR24391">
    <property type="entry name" value="HISTONE H4 TRANSCRIPTION FACTOR-RELATED"/>
    <property type="match status" value="1"/>
</dbReference>
<dbReference type="PROSITE" id="PS50157">
    <property type="entry name" value="ZINC_FINGER_C2H2_2"/>
    <property type="match status" value="5"/>
</dbReference>
<dbReference type="Pfam" id="PF00096">
    <property type="entry name" value="zf-C2H2"/>
    <property type="match status" value="2"/>
</dbReference>
<keyword evidence="5" id="KW-0862">Zinc</keyword>
<protein>
    <submittedName>
        <fullName evidence="10">Putative histone h4 transcription factor</fullName>
    </submittedName>
</protein>
<proteinExistence type="predicted"/>
<evidence type="ECO:0000256" key="6">
    <source>
        <dbReference type="ARBA" id="ARBA00023125"/>
    </source>
</evidence>
<feature type="domain" description="C2H2-type" evidence="9">
    <location>
        <begin position="243"/>
        <end position="272"/>
    </location>
</feature>
<feature type="domain" description="C2H2-type" evidence="9">
    <location>
        <begin position="306"/>
        <end position="333"/>
    </location>
</feature>
<evidence type="ECO:0000256" key="3">
    <source>
        <dbReference type="ARBA" id="ARBA00022737"/>
    </source>
</evidence>
<dbReference type="EMBL" id="GIIL01004257">
    <property type="protein sequence ID" value="NOV47983.1"/>
    <property type="molecule type" value="Transcribed_RNA"/>
</dbReference>
<keyword evidence="3" id="KW-0677">Repeat</keyword>
<evidence type="ECO:0000256" key="4">
    <source>
        <dbReference type="ARBA" id="ARBA00022771"/>
    </source>
</evidence>
<evidence type="ECO:0000256" key="2">
    <source>
        <dbReference type="ARBA" id="ARBA00022723"/>
    </source>
</evidence>
<feature type="domain" description="C2H2-type" evidence="9">
    <location>
        <begin position="444"/>
        <end position="472"/>
    </location>
</feature>
<comment type="subcellular location">
    <subcellularLocation>
        <location evidence="1">Nucleus</location>
    </subcellularLocation>
</comment>
<dbReference type="InterPro" id="IPR051574">
    <property type="entry name" value="ZnF_E-box_Homeobox"/>
</dbReference>
<reference evidence="10" key="1">
    <citation type="submission" date="2020-03" db="EMBL/GenBank/DDBJ databases">
        <title>Transcriptomic Profiling of the Digestive Tract of the Rat Flea, Xenopsylla cheopis, Following Blood Feeding and Infection with Yersinia pestis.</title>
        <authorList>
            <person name="Bland D.M."/>
            <person name="Martens C.A."/>
            <person name="Virtaneva K."/>
            <person name="Kanakabandi K."/>
            <person name="Long D."/>
            <person name="Rosenke R."/>
            <person name="Saturday G.A."/>
            <person name="Hoyt F.H."/>
            <person name="Bruno D.P."/>
            <person name="Ribeiro J.M.C."/>
            <person name="Hinnebusch J."/>
        </authorList>
    </citation>
    <scope>NUCLEOTIDE SEQUENCE</scope>
</reference>
<name>A0A6M2DP47_XENCH</name>
<dbReference type="Gene3D" id="3.30.160.60">
    <property type="entry name" value="Classic Zinc Finger"/>
    <property type="match status" value="3"/>
</dbReference>
<dbReference type="GO" id="GO:0045892">
    <property type="term" value="P:negative regulation of DNA-templated transcription"/>
    <property type="evidence" value="ECO:0007669"/>
    <property type="project" value="UniProtKB-ARBA"/>
</dbReference>
<dbReference type="SMART" id="SM00355">
    <property type="entry name" value="ZnF_C2H2"/>
    <property type="match status" value="10"/>
</dbReference>
<keyword evidence="6" id="KW-0238">DNA-binding</keyword>
<accession>A0A6M2DP47</accession>
<dbReference type="GO" id="GO:0000978">
    <property type="term" value="F:RNA polymerase II cis-regulatory region sequence-specific DNA binding"/>
    <property type="evidence" value="ECO:0007669"/>
    <property type="project" value="TreeGrafter"/>
</dbReference>
<dbReference type="InterPro" id="IPR036236">
    <property type="entry name" value="Znf_C2H2_sf"/>
</dbReference>
<keyword evidence="7" id="KW-0539">Nucleus</keyword>
<feature type="domain" description="C2H2-type" evidence="9">
    <location>
        <begin position="332"/>
        <end position="360"/>
    </location>
</feature>
<dbReference type="SUPFAM" id="SSF57667">
    <property type="entry name" value="beta-beta-alpha zinc fingers"/>
    <property type="match status" value="3"/>
</dbReference>
<evidence type="ECO:0000256" key="7">
    <source>
        <dbReference type="ARBA" id="ARBA00023242"/>
    </source>
</evidence>
<dbReference type="AlphaFoldDB" id="A0A6M2DP47"/>
<evidence type="ECO:0000256" key="1">
    <source>
        <dbReference type="ARBA" id="ARBA00004123"/>
    </source>
</evidence>
<dbReference type="PANTHER" id="PTHR24391:SF18">
    <property type="entry name" value="EG:115C2.6 PROTEIN"/>
    <property type="match status" value="1"/>
</dbReference>
<evidence type="ECO:0000313" key="10">
    <source>
        <dbReference type="EMBL" id="NOV47983.1"/>
    </source>
</evidence>
<organism evidence="10">
    <name type="scientific">Xenopsylla cheopis</name>
    <name type="common">Oriental rat flea</name>
    <name type="synonym">Pulex cheopis</name>
    <dbReference type="NCBI Taxonomy" id="163159"/>
    <lineage>
        <taxon>Eukaryota</taxon>
        <taxon>Metazoa</taxon>
        <taxon>Ecdysozoa</taxon>
        <taxon>Arthropoda</taxon>
        <taxon>Hexapoda</taxon>
        <taxon>Insecta</taxon>
        <taxon>Pterygota</taxon>
        <taxon>Neoptera</taxon>
        <taxon>Endopterygota</taxon>
        <taxon>Siphonaptera</taxon>
        <taxon>Pulicidae</taxon>
        <taxon>Xenopsyllinae</taxon>
        <taxon>Xenopsylla</taxon>
    </lineage>
</organism>
<keyword evidence="2" id="KW-0479">Metal-binding</keyword>
<feature type="domain" description="C2H2-type" evidence="9">
    <location>
        <begin position="361"/>
        <end position="388"/>
    </location>
</feature>
<dbReference type="GO" id="GO:0008270">
    <property type="term" value="F:zinc ion binding"/>
    <property type="evidence" value="ECO:0007669"/>
    <property type="project" value="UniProtKB-KW"/>
</dbReference>
<dbReference type="GO" id="GO:0000981">
    <property type="term" value="F:DNA-binding transcription factor activity, RNA polymerase II-specific"/>
    <property type="evidence" value="ECO:0007669"/>
    <property type="project" value="TreeGrafter"/>
</dbReference>
<dbReference type="InterPro" id="IPR013087">
    <property type="entry name" value="Znf_C2H2_type"/>
</dbReference>
<keyword evidence="4 8" id="KW-0863">Zinc-finger</keyword>
<dbReference type="GO" id="GO:0005634">
    <property type="term" value="C:nucleus"/>
    <property type="evidence" value="ECO:0007669"/>
    <property type="project" value="UniProtKB-SubCell"/>
</dbReference>
<dbReference type="PROSITE" id="PS00028">
    <property type="entry name" value="ZINC_FINGER_C2H2_1"/>
    <property type="match status" value="5"/>
</dbReference>
<evidence type="ECO:0000259" key="9">
    <source>
        <dbReference type="PROSITE" id="PS50157"/>
    </source>
</evidence>
<evidence type="ECO:0000256" key="5">
    <source>
        <dbReference type="ARBA" id="ARBA00022833"/>
    </source>
</evidence>
<sequence>MSKGNDSTKVETMFFPDDINNSFSESAISDINQEFKRNRCSEWVKIQSEIKDEYEEIKDESEKILLNNAIKMDSVKRKRPRVSCLSGNAKKKSYTIQEIELTLECEWKQCHFITDDYNKFQLHVKYHIPELAIRQTENKSEVYVCLWDLCNYETDDSDLITKHVNFHSYHSKLKAVGYNVRELNNLPRCAYDSANRNTIPENLSYSCAWDDCINKFQSPQEYYDHIKCHVIASQSNNKSDTNFYCGWIGCKVKRARCIHLAEHSRAHTGEKLVACVHCGTMFASNTKFADHCYRQLPIEVCLKENFLCTNCSKVFPSNRLLRDHMRLHINNYKCSLCDMTCTTPSALAKHIRYRHVDDRVFQCNMCSHACVTKRDLQLHLSTHDSSKKFACDFEGCDFRCRSMVGLTKHALMHRQQINNENTYASEHNVDNDSENEDDQTRLPYCCHCCEESFTHGSKLTKHLINKHGFHWPPGHSRFTYRIESDGYFRLQTTRYENVEISDHILNTVTSNEFLKSMNHSYEIKIETPLKISDLTNIIIKTTDEPKACTSNYKSKNIKKSTEKRKTYKTKNNCDLLKSDTECLIEDESNQTDSNLGSIEDFSVMKRYITDNKNIIITLDDVNEKGQVIKTQTFNNND</sequence>
<evidence type="ECO:0000256" key="8">
    <source>
        <dbReference type="PROSITE-ProRule" id="PRU00042"/>
    </source>
</evidence>